<dbReference type="EC" id="3.6.4.-" evidence="13"/>
<dbReference type="Gene3D" id="2.40.10.170">
    <property type="match status" value="1"/>
</dbReference>
<dbReference type="Pfam" id="PF02559">
    <property type="entry name" value="CarD_TRCF_RID"/>
    <property type="match status" value="1"/>
</dbReference>
<organism evidence="16 17">
    <name type="scientific">Methyloradius palustris</name>
    <dbReference type="NCBI Taxonomy" id="2778876"/>
    <lineage>
        <taxon>Bacteria</taxon>
        <taxon>Pseudomonadati</taxon>
        <taxon>Pseudomonadota</taxon>
        <taxon>Betaproteobacteria</taxon>
        <taxon>Nitrosomonadales</taxon>
        <taxon>Methylophilaceae</taxon>
        <taxon>Methyloradius</taxon>
    </lineage>
</organism>
<dbReference type="PANTHER" id="PTHR47964">
    <property type="entry name" value="ATP-DEPENDENT DNA HELICASE HOMOLOG RECG, CHLOROPLASTIC"/>
    <property type="match status" value="1"/>
</dbReference>
<gene>
    <name evidence="13 16" type="primary">mfd</name>
    <name evidence="16" type="ORF">ZMTM_11010</name>
</gene>
<dbReference type="KEGG" id="mpau:ZMTM_11010"/>
<keyword evidence="6" id="KW-0347">Helicase</keyword>
<evidence type="ECO:0000256" key="5">
    <source>
        <dbReference type="ARBA" id="ARBA00022801"/>
    </source>
</evidence>
<dbReference type="Pfam" id="PF21132">
    <property type="entry name" value="MFD_D3"/>
    <property type="match status" value="1"/>
</dbReference>
<dbReference type="InterPro" id="IPR047112">
    <property type="entry name" value="RecG/Mfd"/>
</dbReference>
<dbReference type="Gene3D" id="3.40.50.300">
    <property type="entry name" value="P-loop containing nucleotide triphosphate hydrolases"/>
    <property type="match status" value="2"/>
</dbReference>
<dbReference type="NCBIfam" id="NF007966">
    <property type="entry name" value="PRK10689.1"/>
    <property type="match status" value="1"/>
</dbReference>
<dbReference type="Pfam" id="PF03461">
    <property type="entry name" value="TRCF"/>
    <property type="match status" value="1"/>
</dbReference>
<dbReference type="GO" id="GO:0005524">
    <property type="term" value="F:ATP binding"/>
    <property type="evidence" value="ECO:0007669"/>
    <property type="project" value="UniProtKB-UniRule"/>
</dbReference>
<feature type="domain" description="Helicase C-terminal" evidence="15">
    <location>
        <begin position="804"/>
        <end position="957"/>
    </location>
</feature>
<keyword evidence="9 13" id="KW-0234">DNA repair</keyword>
<evidence type="ECO:0000256" key="12">
    <source>
        <dbReference type="ARBA" id="ARBA00070128"/>
    </source>
</evidence>
<evidence type="ECO:0000256" key="6">
    <source>
        <dbReference type="ARBA" id="ARBA00022806"/>
    </source>
</evidence>
<evidence type="ECO:0000256" key="2">
    <source>
        <dbReference type="ARBA" id="ARBA00022490"/>
    </source>
</evidence>
<evidence type="ECO:0000256" key="10">
    <source>
        <dbReference type="ARBA" id="ARBA00061104"/>
    </source>
</evidence>
<evidence type="ECO:0000256" key="9">
    <source>
        <dbReference type="ARBA" id="ARBA00023204"/>
    </source>
</evidence>
<dbReference type="InterPro" id="IPR037235">
    <property type="entry name" value="TRCF-like_C_D7"/>
</dbReference>
<dbReference type="Pfam" id="PF00271">
    <property type="entry name" value="Helicase_C"/>
    <property type="match status" value="1"/>
</dbReference>
<dbReference type="AlphaFoldDB" id="A0A8D5FZ88"/>
<dbReference type="SUPFAM" id="SSF52540">
    <property type="entry name" value="P-loop containing nucleoside triphosphate hydrolases"/>
    <property type="match status" value="4"/>
</dbReference>
<dbReference type="Gene3D" id="3.90.1150.50">
    <property type="entry name" value="Transcription-repair-coupling factor, D7 domain"/>
    <property type="match status" value="1"/>
</dbReference>
<evidence type="ECO:0000313" key="17">
    <source>
        <dbReference type="Proteomes" id="UP000826722"/>
    </source>
</evidence>
<keyword evidence="2 13" id="KW-0963">Cytoplasm</keyword>
<dbReference type="InterPro" id="IPR048635">
    <property type="entry name" value="MFD_D3"/>
</dbReference>
<dbReference type="PROSITE" id="PS51192">
    <property type="entry name" value="HELICASE_ATP_BIND_1"/>
    <property type="match status" value="1"/>
</dbReference>
<dbReference type="InterPro" id="IPR005118">
    <property type="entry name" value="TRCF_C"/>
</dbReference>
<dbReference type="EMBL" id="AP024110">
    <property type="protein sequence ID" value="BCM24842.1"/>
    <property type="molecule type" value="Genomic_DNA"/>
</dbReference>
<dbReference type="GO" id="GO:0003678">
    <property type="term" value="F:DNA helicase activity"/>
    <property type="evidence" value="ECO:0007669"/>
    <property type="project" value="TreeGrafter"/>
</dbReference>
<evidence type="ECO:0000256" key="11">
    <source>
        <dbReference type="ARBA" id="ARBA00061399"/>
    </source>
</evidence>
<protein>
    <recommendedName>
        <fullName evidence="12 13">Transcription-repair-coupling factor</fullName>
        <shortName evidence="13">TRCF</shortName>
        <ecNumber evidence="13">3.6.4.-</ecNumber>
    </recommendedName>
</protein>
<keyword evidence="7 13" id="KW-0067">ATP-binding</keyword>
<dbReference type="PANTHER" id="PTHR47964:SF1">
    <property type="entry name" value="ATP-DEPENDENT DNA HELICASE HOMOLOG RECG, CHLOROPLASTIC"/>
    <property type="match status" value="1"/>
</dbReference>
<evidence type="ECO:0000256" key="13">
    <source>
        <dbReference type="HAMAP-Rule" id="MF_00969"/>
    </source>
</evidence>
<dbReference type="InterPro" id="IPR027417">
    <property type="entry name" value="P-loop_NTPase"/>
</dbReference>
<accession>A0A8D5FZ88</accession>
<dbReference type="PROSITE" id="PS51194">
    <property type="entry name" value="HELICASE_CTER"/>
    <property type="match status" value="1"/>
</dbReference>
<keyword evidence="8 13" id="KW-0238">DNA-binding</keyword>
<evidence type="ECO:0000256" key="4">
    <source>
        <dbReference type="ARBA" id="ARBA00022763"/>
    </source>
</evidence>
<dbReference type="NCBIfam" id="TIGR00580">
    <property type="entry name" value="mfd"/>
    <property type="match status" value="1"/>
</dbReference>
<dbReference type="GO" id="GO:0005737">
    <property type="term" value="C:cytoplasm"/>
    <property type="evidence" value="ECO:0007669"/>
    <property type="project" value="UniProtKB-SubCell"/>
</dbReference>
<evidence type="ECO:0000256" key="7">
    <source>
        <dbReference type="ARBA" id="ARBA00022840"/>
    </source>
</evidence>
<dbReference type="SUPFAM" id="SSF143517">
    <property type="entry name" value="TRCF domain-like"/>
    <property type="match status" value="1"/>
</dbReference>
<name>A0A8D5FZ88_9PROT</name>
<dbReference type="InterPro" id="IPR041471">
    <property type="entry name" value="UvrB_inter"/>
</dbReference>
<dbReference type="Pfam" id="PF00270">
    <property type="entry name" value="DEAD"/>
    <property type="match status" value="1"/>
</dbReference>
<comment type="function">
    <text evidence="13">Couples transcription and DNA repair by recognizing RNA polymerase (RNAP) stalled at DNA lesions. Mediates ATP-dependent release of RNAP and its truncated transcript from the DNA, and recruitment of nucleotide excision repair machinery to the damaged site.</text>
</comment>
<dbReference type="Gene3D" id="3.40.50.11180">
    <property type="match status" value="1"/>
</dbReference>
<evidence type="ECO:0000259" key="15">
    <source>
        <dbReference type="PROSITE" id="PS51194"/>
    </source>
</evidence>
<dbReference type="GO" id="GO:0003684">
    <property type="term" value="F:damaged DNA binding"/>
    <property type="evidence" value="ECO:0007669"/>
    <property type="project" value="InterPro"/>
</dbReference>
<keyword evidence="5 13" id="KW-0378">Hydrolase</keyword>
<evidence type="ECO:0000256" key="1">
    <source>
        <dbReference type="ARBA" id="ARBA00004496"/>
    </source>
</evidence>
<evidence type="ECO:0000256" key="8">
    <source>
        <dbReference type="ARBA" id="ARBA00023125"/>
    </source>
</evidence>
<dbReference type="InterPro" id="IPR004576">
    <property type="entry name" value="Mfd"/>
</dbReference>
<comment type="similarity">
    <text evidence="11 13">In the C-terminal section; belongs to the helicase family. RecG subfamily.</text>
</comment>
<dbReference type="Proteomes" id="UP000826722">
    <property type="component" value="Chromosome"/>
</dbReference>
<evidence type="ECO:0000256" key="3">
    <source>
        <dbReference type="ARBA" id="ARBA00022741"/>
    </source>
</evidence>
<comment type="similarity">
    <text evidence="10 13">In the N-terminal section; belongs to the UvrB family.</text>
</comment>
<dbReference type="Gene3D" id="3.40.50.11140">
    <property type="match status" value="1"/>
</dbReference>
<dbReference type="Gene3D" id="3.30.2060.10">
    <property type="entry name" value="Penicillin-binding protein 1b domain"/>
    <property type="match status" value="1"/>
</dbReference>
<dbReference type="GO" id="GO:0000716">
    <property type="term" value="P:transcription-coupled nucleotide-excision repair, DNA damage recognition"/>
    <property type="evidence" value="ECO:0007669"/>
    <property type="project" value="UniProtKB-UniRule"/>
</dbReference>
<dbReference type="FunFam" id="3.40.50.300:FF:000546">
    <property type="entry name" value="Transcription-repair-coupling factor"/>
    <property type="match status" value="1"/>
</dbReference>
<reference evidence="16" key="1">
    <citation type="journal article" date="2021" name="Arch. Microbiol.">
        <title>Methyloradius palustris gen. nov., sp. nov., a methanol-oxidizing bacterium isolated from snow.</title>
        <authorList>
            <person name="Miyadera T."/>
            <person name="Kojima H."/>
            <person name="Fukui M."/>
        </authorList>
    </citation>
    <scope>NUCLEOTIDE SEQUENCE</scope>
    <source>
        <strain evidence="16">Zm11</strain>
    </source>
</reference>
<dbReference type="FunFam" id="3.40.50.300:FF:000300">
    <property type="entry name" value="Transcription-repair-coupling factor"/>
    <property type="match status" value="1"/>
</dbReference>
<dbReference type="SMART" id="SM00487">
    <property type="entry name" value="DEXDc"/>
    <property type="match status" value="1"/>
</dbReference>
<dbReference type="CDD" id="cd17991">
    <property type="entry name" value="DEXHc_TRCF"/>
    <property type="match status" value="1"/>
</dbReference>
<sequence>MPHPAPGQSERVAPMPAGYDSLLLAQHAQSLKKHQAETKSNKSSKLKPLVIITASAFDAQRLVEELPFFAPDLVVSMLPDWETLPYDHFSPHPDLISERLATLYQISQNLCDVIIVPAGTALLRLPSQAYLAANTFMLKKGQRLDLDALRKQCAEAGYHHVSQVMSPGEFSVRGGLVDLFPMGSALPYRLDLFDDEIETIRTFDIDTQRSLYPVAEIRLLPAREFPLDEAGIARFRQNFRETFEGDPSRSRIYKDVSKGIASGGIEWYLPLFFEQTATLLDYLPENATLCMHGNLDLAAQGFWREAQSRYRLLAHDVERPILKPETLLIKADDFFTLTHQYARLIITTESTENGLPALDIERRAEQPLHKLQSFIKQFPGRILIAAESLGRRETMLQLLHDQGITPTLCETWDAFFNSDEKLILGVSPLHAGFIHPHSPDHNQQSFAIITEAELYAATVRQQRRREKEKARNTEGMLKDLSELRENDPVVHEQHGVGRYRGLVNLDFGEGETEFLLLEYAGDDKLYVPVSQLFLISRYSGGPPESAPLHRLGSGNWEKAKKKALKQIRDTAAELLNLYAQRAARRGHAFKLSLHDYETFAEGFPFEETPDQLSAIEAVISDMQSGRPMDRLVCGDVGFGKTEVALRAAFVAVMGGRQVSVLVPTTLLAEQHFQNFSDRFAEWPIKIAEISRFRSAKEQTEALKGLADGKIDIIIGTHRLIQKDVHFKNLGLVILDEEHRFGVRQKEQLKAMRAEVDVLTLTATPIPRTLSMAMEGLREFSVITTPPQKRLAIKTFHTDYSEGIIHEAVMREFKRGGQVYFLHNEVDTIHSMREKLERIVPEARIAIAHGQLRERELEHVMRDFYQQRFNLLLCTTIIETGIDVPTANTIIMNRADMFGLAQLHQLRGRVGRSHHQAYAYLLTDPNRNITPQAKKRLDAIQLLEDLGAGFHLAMHDLEIRGAGELLGDSQSGEMQEIGFHLYSEMLAHAVKQLKAGKEPDISAPLGITTEINLHTPALLTNDYCPDVHERLVLYKRLANCTNDDELDNMQEELIDRFGLLPEQGEALMACHRLRVSAKPLGITKIDASDSAIQLQFSQQTELDPTKLIALLQRDRRCRMNGPDKLRVTLQLADINDRASFIKGLLKELAS</sequence>
<dbReference type="InterPro" id="IPR036101">
    <property type="entry name" value="CarD-like/TRCF_RID_sf"/>
</dbReference>
<dbReference type="SMART" id="SM00982">
    <property type="entry name" value="TRCF"/>
    <property type="match status" value="1"/>
</dbReference>
<feature type="domain" description="Helicase ATP-binding" evidence="14">
    <location>
        <begin position="621"/>
        <end position="782"/>
    </location>
</feature>
<comment type="subcellular location">
    <subcellularLocation>
        <location evidence="1 13">Cytoplasm</location>
    </subcellularLocation>
</comment>
<dbReference type="SUPFAM" id="SSF141259">
    <property type="entry name" value="CarD-like"/>
    <property type="match status" value="1"/>
</dbReference>
<dbReference type="InterPro" id="IPR011545">
    <property type="entry name" value="DEAD/DEAH_box_helicase_dom"/>
</dbReference>
<dbReference type="HAMAP" id="MF_00969">
    <property type="entry name" value="TRCF"/>
    <property type="match status" value="1"/>
</dbReference>
<dbReference type="GO" id="GO:0016787">
    <property type="term" value="F:hydrolase activity"/>
    <property type="evidence" value="ECO:0007669"/>
    <property type="project" value="UniProtKB-KW"/>
</dbReference>
<dbReference type="Pfam" id="PF17757">
    <property type="entry name" value="UvrB_inter"/>
    <property type="match status" value="1"/>
</dbReference>
<dbReference type="InterPro" id="IPR003711">
    <property type="entry name" value="CarD-like/TRCF_RID"/>
</dbReference>
<dbReference type="InterPro" id="IPR001650">
    <property type="entry name" value="Helicase_C-like"/>
</dbReference>
<keyword evidence="17" id="KW-1185">Reference proteome</keyword>
<dbReference type="SMART" id="SM01058">
    <property type="entry name" value="CarD_TRCF"/>
    <property type="match status" value="1"/>
</dbReference>
<keyword evidence="3 13" id="KW-0547">Nucleotide-binding</keyword>
<proteinExistence type="inferred from homology"/>
<evidence type="ECO:0000259" key="14">
    <source>
        <dbReference type="PROSITE" id="PS51192"/>
    </source>
</evidence>
<dbReference type="InterPro" id="IPR014001">
    <property type="entry name" value="Helicase_ATP-bd"/>
</dbReference>
<dbReference type="GO" id="GO:0006355">
    <property type="term" value="P:regulation of DNA-templated transcription"/>
    <property type="evidence" value="ECO:0007669"/>
    <property type="project" value="UniProtKB-UniRule"/>
</dbReference>
<keyword evidence="4 13" id="KW-0227">DNA damage</keyword>
<dbReference type="SMART" id="SM00490">
    <property type="entry name" value="HELICc"/>
    <property type="match status" value="1"/>
</dbReference>
<evidence type="ECO:0000313" key="16">
    <source>
        <dbReference type="EMBL" id="BCM24842.1"/>
    </source>
</evidence>